<dbReference type="Gene3D" id="3.10.290.30">
    <property type="entry name" value="MM3350-like"/>
    <property type="match status" value="1"/>
</dbReference>
<dbReference type="SUPFAM" id="SSF159941">
    <property type="entry name" value="MM3350-like"/>
    <property type="match status" value="1"/>
</dbReference>
<dbReference type="EMBL" id="BMJE01000003">
    <property type="protein sequence ID" value="GGB73992.1"/>
    <property type="molecule type" value="Genomic_DNA"/>
</dbReference>
<proteinExistence type="predicted"/>
<sequence length="176" mass="20412">MIYKFRAILDMEEDVFRDIAINEEDTLEDLHNALVNAFGFDGLEVASFYTCDDEWNQDDEEIPLFDTGEVPGEQKTMASYKLNSMLDEDNTKIIYVYDFLNMWTFFVELAAIEEPESGISYPDLLFSHGQMPSNAPEVNFEAENADDIFNDFDDDLDDDDFDMLDGDIHFDDNNWN</sequence>
<comment type="caution">
    <text evidence="2">The sequence shown here is derived from an EMBL/GenBank/DDBJ whole genome shotgun (WGS) entry which is preliminary data.</text>
</comment>
<reference evidence="3" key="1">
    <citation type="journal article" date="2019" name="Int. J. Syst. Evol. Microbiol.">
        <title>The Global Catalogue of Microorganisms (GCM) 10K type strain sequencing project: providing services to taxonomists for standard genome sequencing and annotation.</title>
        <authorList>
            <consortium name="The Broad Institute Genomics Platform"/>
            <consortium name="The Broad Institute Genome Sequencing Center for Infectious Disease"/>
            <person name="Wu L."/>
            <person name="Ma J."/>
        </authorList>
    </citation>
    <scope>NUCLEOTIDE SEQUENCE [LARGE SCALE GENOMIC DNA]</scope>
    <source>
        <strain evidence="3">CGMCC 1.15461</strain>
    </source>
</reference>
<evidence type="ECO:0000313" key="2">
    <source>
        <dbReference type="EMBL" id="GGB73992.1"/>
    </source>
</evidence>
<accession>A0ABQ1JT89</accession>
<keyword evidence="3" id="KW-1185">Reference proteome</keyword>
<dbReference type="Pfam" id="PF07929">
    <property type="entry name" value="PRiA4_ORF3"/>
    <property type="match status" value="1"/>
</dbReference>
<evidence type="ECO:0000259" key="1">
    <source>
        <dbReference type="Pfam" id="PF07929"/>
    </source>
</evidence>
<protein>
    <recommendedName>
        <fullName evidence="1">Plasmid pRiA4b Orf3-like domain-containing protein</fullName>
    </recommendedName>
</protein>
<dbReference type="InterPro" id="IPR024047">
    <property type="entry name" value="MM3350-like_sf"/>
</dbReference>
<dbReference type="Proteomes" id="UP000615760">
    <property type="component" value="Unassembled WGS sequence"/>
</dbReference>
<organism evidence="2 3">
    <name type="scientific">Flavobacterium suaedae</name>
    <dbReference type="NCBI Taxonomy" id="1767027"/>
    <lineage>
        <taxon>Bacteria</taxon>
        <taxon>Pseudomonadati</taxon>
        <taxon>Bacteroidota</taxon>
        <taxon>Flavobacteriia</taxon>
        <taxon>Flavobacteriales</taxon>
        <taxon>Flavobacteriaceae</taxon>
        <taxon>Flavobacterium</taxon>
    </lineage>
</organism>
<name>A0ABQ1JT89_9FLAO</name>
<feature type="domain" description="Plasmid pRiA4b Orf3-like" evidence="1">
    <location>
        <begin position="9"/>
        <end position="159"/>
    </location>
</feature>
<dbReference type="RefSeq" id="WP_188620386.1">
    <property type="nucleotide sequence ID" value="NZ_BMJE01000003.1"/>
</dbReference>
<dbReference type="InterPro" id="IPR012912">
    <property type="entry name" value="Plasmid_pRiA4b_Orf3-like"/>
</dbReference>
<gene>
    <name evidence="2" type="ORF">GCM10007424_12360</name>
</gene>
<evidence type="ECO:0000313" key="3">
    <source>
        <dbReference type="Proteomes" id="UP000615760"/>
    </source>
</evidence>